<dbReference type="InterPro" id="IPR011333">
    <property type="entry name" value="SKP1/BTB/POZ_sf"/>
</dbReference>
<dbReference type="CDD" id="cd18265">
    <property type="entry name" value="BTB_POZ_KLHL35"/>
    <property type="match status" value="1"/>
</dbReference>
<dbReference type="CDD" id="cd18463">
    <property type="entry name" value="BACK_KLHL24"/>
    <property type="match status" value="1"/>
</dbReference>
<dbReference type="Pfam" id="PF07707">
    <property type="entry name" value="BACK"/>
    <property type="match status" value="1"/>
</dbReference>
<dbReference type="Gene3D" id="3.30.710.10">
    <property type="entry name" value="Potassium Channel Kv1.1, Chain A"/>
    <property type="match status" value="1"/>
</dbReference>
<dbReference type="STRING" id="8840.ENSAPLP00000011533"/>
<dbReference type="Gene3D" id="1.25.40.420">
    <property type="match status" value="1"/>
</dbReference>
<dbReference type="GeneTree" id="ENSGT00940000161093"/>
<evidence type="ECO:0000256" key="1">
    <source>
        <dbReference type="ARBA" id="ARBA00022441"/>
    </source>
</evidence>
<organism evidence="5 6">
    <name type="scientific">Anas platyrhynchos platyrhynchos</name>
    <name type="common">Northern mallard</name>
    <dbReference type="NCBI Taxonomy" id="8840"/>
    <lineage>
        <taxon>Eukaryota</taxon>
        <taxon>Metazoa</taxon>
        <taxon>Chordata</taxon>
        <taxon>Craniata</taxon>
        <taxon>Vertebrata</taxon>
        <taxon>Euteleostomi</taxon>
        <taxon>Archelosauria</taxon>
        <taxon>Archosauria</taxon>
        <taxon>Dinosauria</taxon>
        <taxon>Saurischia</taxon>
        <taxon>Theropoda</taxon>
        <taxon>Coelurosauria</taxon>
        <taxon>Aves</taxon>
        <taxon>Neognathae</taxon>
        <taxon>Galloanserae</taxon>
        <taxon>Anseriformes</taxon>
        <taxon>Anatidae</taxon>
        <taxon>Anatinae</taxon>
        <taxon>Anas</taxon>
    </lineage>
</organism>
<name>U3IWA8_ANAPP</name>
<reference evidence="6" key="1">
    <citation type="submission" date="2017-10" db="EMBL/GenBank/DDBJ databases">
        <title>A new Pekin duck reference genome.</title>
        <authorList>
            <person name="Hou Z.-C."/>
            <person name="Zhou Z.-K."/>
            <person name="Zhu F."/>
            <person name="Hou S.-S."/>
        </authorList>
    </citation>
    <scope>NUCLEOTIDE SEQUENCE [LARGE SCALE GENOMIC DNA]</scope>
</reference>
<evidence type="ECO:0000259" key="4">
    <source>
        <dbReference type="PROSITE" id="PS50097"/>
    </source>
</evidence>
<evidence type="ECO:0000313" key="5">
    <source>
        <dbReference type="Ensembl" id="ENSAPLP00000011533.2"/>
    </source>
</evidence>
<dbReference type="GO" id="GO:0005737">
    <property type="term" value="C:cytoplasm"/>
    <property type="evidence" value="ECO:0007669"/>
    <property type="project" value="TreeGrafter"/>
</dbReference>
<protein>
    <recommendedName>
        <fullName evidence="4">BTB domain-containing protein</fullName>
    </recommendedName>
</protein>
<evidence type="ECO:0000313" key="6">
    <source>
        <dbReference type="Proteomes" id="UP000016666"/>
    </source>
</evidence>
<proteinExistence type="predicted"/>
<keyword evidence="6" id="KW-1185">Reference proteome</keyword>
<dbReference type="PANTHER" id="PTHR24412:SF187">
    <property type="entry name" value="KELCH-LIKE PROTEIN 35"/>
    <property type="match status" value="1"/>
</dbReference>
<reference evidence="5" key="2">
    <citation type="submission" date="2025-08" db="UniProtKB">
        <authorList>
            <consortium name="Ensembl"/>
        </authorList>
    </citation>
    <scope>IDENTIFICATION</scope>
</reference>
<reference evidence="5" key="3">
    <citation type="submission" date="2025-09" db="UniProtKB">
        <authorList>
            <consortium name="Ensembl"/>
        </authorList>
    </citation>
    <scope>IDENTIFICATION</scope>
</reference>
<keyword evidence="2" id="KW-0677">Repeat</keyword>
<dbReference type="InterPro" id="IPR011705">
    <property type="entry name" value="BACK"/>
</dbReference>
<dbReference type="FunFam" id="1.25.40.420:FF:000001">
    <property type="entry name" value="Kelch-like family member 12"/>
    <property type="match status" value="1"/>
</dbReference>
<dbReference type="InterPro" id="IPR000210">
    <property type="entry name" value="BTB/POZ_dom"/>
</dbReference>
<feature type="region of interest" description="Disordered" evidence="3">
    <location>
        <begin position="48"/>
        <end position="73"/>
    </location>
</feature>
<dbReference type="Ensembl" id="ENSAPLT00000012262.2">
    <property type="protein sequence ID" value="ENSAPLP00000011533.2"/>
    <property type="gene ID" value="ENSAPLG00000011771.2"/>
</dbReference>
<evidence type="ECO:0000256" key="3">
    <source>
        <dbReference type="SAM" id="MobiDB-lite"/>
    </source>
</evidence>
<dbReference type="Proteomes" id="UP000016666">
    <property type="component" value="Unassembled WGS sequence"/>
</dbReference>
<feature type="domain" description="BTB" evidence="4">
    <location>
        <begin position="137"/>
        <end position="204"/>
    </location>
</feature>
<sequence length="378" mass="42588">MPCSSPACHSGETKADLSPSSLAARIKAGLLCFPQHCWRRAEHALRRGPVSAPSPGVDGSSPRGKLRLHEVPPGGHNLWARMHRMMKEESSYRTSSLENATRDPSKEKLHMKLCSGSCHAEQILQTLNSYRQSGIFTDVVLLIDGQEFPCHRATLSANSTYFRAMFGGNLKEGHQNIINIQKISASTMSLLLDYMYGGNIVIQEDNVEGILELSDLLQISKLRDACITFLEGQLHPCNCLGIMKFADSFSIASLTEKSKRFMLECFVEVSCHEEFLEMGVKELVEYLSDEQLVVPKEEVVFEAVMRWVRHDVPARKGALKDLLEHVRLPLLDPTYFLEKVEMDGLIQDSKECIPLLHEARKYYILGNEVSSLRSRPRR</sequence>
<dbReference type="SUPFAM" id="SSF54695">
    <property type="entry name" value="POZ domain"/>
    <property type="match status" value="1"/>
</dbReference>
<dbReference type="Pfam" id="PF00651">
    <property type="entry name" value="BTB"/>
    <property type="match status" value="1"/>
</dbReference>
<dbReference type="GO" id="GO:0006511">
    <property type="term" value="P:ubiquitin-dependent protein catabolic process"/>
    <property type="evidence" value="ECO:0007669"/>
    <property type="project" value="TreeGrafter"/>
</dbReference>
<dbReference type="AlphaFoldDB" id="U3IWA8"/>
<dbReference type="PANTHER" id="PTHR24412">
    <property type="entry name" value="KELCH PROTEIN"/>
    <property type="match status" value="1"/>
</dbReference>
<dbReference type="SMART" id="SM00875">
    <property type="entry name" value="BACK"/>
    <property type="match status" value="1"/>
</dbReference>
<evidence type="ECO:0000256" key="2">
    <source>
        <dbReference type="ARBA" id="ARBA00022737"/>
    </source>
</evidence>
<keyword evidence="1" id="KW-0880">Kelch repeat</keyword>
<accession>U3IWA8</accession>
<dbReference type="SMART" id="SM00225">
    <property type="entry name" value="BTB"/>
    <property type="match status" value="1"/>
</dbReference>
<dbReference type="InterPro" id="IPR030601">
    <property type="entry name" value="KLHL35_BTB_POZ_dom"/>
</dbReference>
<dbReference type="GO" id="GO:0031463">
    <property type="term" value="C:Cul3-RING ubiquitin ligase complex"/>
    <property type="evidence" value="ECO:0007669"/>
    <property type="project" value="TreeGrafter"/>
</dbReference>
<dbReference type="HOGENOM" id="CLU_004253_14_2_1"/>
<dbReference type="InterPro" id="IPR047071">
    <property type="entry name" value="KLHL24_BACK"/>
</dbReference>
<dbReference type="PROSITE" id="PS50097">
    <property type="entry name" value="BTB"/>
    <property type="match status" value="1"/>
</dbReference>
<dbReference type="OMA" id="DLAENCF"/>